<dbReference type="Gene3D" id="2.130.10.10">
    <property type="entry name" value="YVTN repeat-like/Quinoprotein amine dehydrogenase"/>
    <property type="match status" value="1"/>
</dbReference>
<dbReference type="GO" id="GO:0097361">
    <property type="term" value="C:cytosolic [4Fe-4S] assembly targeting complex"/>
    <property type="evidence" value="ECO:0007669"/>
    <property type="project" value="TreeGrafter"/>
</dbReference>
<dbReference type="PANTHER" id="PTHR19920">
    <property type="entry name" value="WD40 PROTEIN CIAO1"/>
    <property type="match status" value="1"/>
</dbReference>
<sequence length="94" mass="10451">MGVDCEVKLCHSSDVARRVWCVQWNHTGTVLASCGDDKTIKLWKRVDGAPHMKRSGTISGSHDRAVRYVAFSPDDKYLASAGFDAFVVVHKLCR</sequence>
<dbReference type="SMART" id="SM00320">
    <property type="entry name" value="WD40"/>
    <property type="match status" value="2"/>
</dbReference>
<dbReference type="InterPro" id="IPR015943">
    <property type="entry name" value="WD40/YVTN_repeat-like_dom_sf"/>
</dbReference>
<dbReference type="PANTHER" id="PTHR19920:SF0">
    <property type="entry name" value="CYTOSOLIC IRON-SULFUR PROTEIN ASSEMBLY PROTEIN CIAO1-RELATED"/>
    <property type="match status" value="1"/>
</dbReference>
<evidence type="ECO:0000313" key="4">
    <source>
        <dbReference type="WBParaSite" id="GPUH_0002267201-mRNA-1"/>
    </source>
</evidence>
<dbReference type="AlphaFoldDB" id="A0A183ENV4"/>
<reference evidence="4" key="1">
    <citation type="submission" date="2016-06" db="UniProtKB">
        <authorList>
            <consortium name="WormBaseParasite"/>
        </authorList>
    </citation>
    <scope>IDENTIFICATION</scope>
</reference>
<dbReference type="PROSITE" id="PS50294">
    <property type="entry name" value="WD_REPEATS_REGION"/>
    <property type="match status" value="1"/>
</dbReference>
<feature type="repeat" description="WD" evidence="1">
    <location>
        <begin position="19"/>
        <end position="44"/>
    </location>
</feature>
<dbReference type="PROSITE" id="PS50082">
    <property type="entry name" value="WD_REPEATS_2"/>
    <property type="match status" value="2"/>
</dbReference>
<evidence type="ECO:0000256" key="1">
    <source>
        <dbReference type="PROSITE-ProRule" id="PRU00221"/>
    </source>
</evidence>
<dbReference type="InterPro" id="IPR036322">
    <property type="entry name" value="WD40_repeat_dom_sf"/>
</dbReference>
<gene>
    <name evidence="2" type="ORF">GPUH_LOCUS22644</name>
</gene>
<proteinExistence type="predicted"/>
<accession>A0A183ENV4</accession>
<keyword evidence="3" id="KW-1185">Reference proteome</keyword>
<name>A0A183ENV4_9BILA</name>
<evidence type="ECO:0000313" key="3">
    <source>
        <dbReference type="Proteomes" id="UP000271098"/>
    </source>
</evidence>
<dbReference type="InterPro" id="IPR001680">
    <property type="entry name" value="WD40_rpt"/>
</dbReference>
<dbReference type="GO" id="GO:0016226">
    <property type="term" value="P:iron-sulfur cluster assembly"/>
    <property type="evidence" value="ECO:0007669"/>
    <property type="project" value="TreeGrafter"/>
</dbReference>
<organism evidence="4">
    <name type="scientific">Gongylonema pulchrum</name>
    <dbReference type="NCBI Taxonomy" id="637853"/>
    <lineage>
        <taxon>Eukaryota</taxon>
        <taxon>Metazoa</taxon>
        <taxon>Ecdysozoa</taxon>
        <taxon>Nematoda</taxon>
        <taxon>Chromadorea</taxon>
        <taxon>Rhabditida</taxon>
        <taxon>Spirurina</taxon>
        <taxon>Spiruromorpha</taxon>
        <taxon>Spiruroidea</taxon>
        <taxon>Gongylonematidae</taxon>
        <taxon>Gongylonema</taxon>
    </lineage>
</organism>
<dbReference type="Proteomes" id="UP000271098">
    <property type="component" value="Unassembled WGS sequence"/>
</dbReference>
<reference evidence="2 3" key="2">
    <citation type="submission" date="2018-11" db="EMBL/GenBank/DDBJ databases">
        <authorList>
            <consortium name="Pathogen Informatics"/>
        </authorList>
    </citation>
    <scope>NUCLEOTIDE SEQUENCE [LARGE SCALE GENOMIC DNA]</scope>
</reference>
<dbReference type="OrthoDB" id="284782at2759"/>
<dbReference type="Pfam" id="PF00400">
    <property type="entry name" value="WD40"/>
    <property type="match status" value="2"/>
</dbReference>
<protein>
    <submittedName>
        <fullName evidence="4">WD_REPEATS_REGION domain-containing protein</fullName>
    </submittedName>
</protein>
<evidence type="ECO:0000313" key="2">
    <source>
        <dbReference type="EMBL" id="VDN40339.1"/>
    </source>
</evidence>
<feature type="repeat" description="WD" evidence="1">
    <location>
        <begin position="59"/>
        <end position="94"/>
    </location>
</feature>
<dbReference type="EMBL" id="UYRT01095601">
    <property type="protein sequence ID" value="VDN40339.1"/>
    <property type="molecule type" value="Genomic_DNA"/>
</dbReference>
<keyword evidence="1" id="KW-0853">WD repeat</keyword>
<dbReference type="WBParaSite" id="GPUH_0002267201-mRNA-1">
    <property type="protein sequence ID" value="GPUH_0002267201-mRNA-1"/>
    <property type="gene ID" value="GPUH_0002267201"/>
</dbReference>
<dbReference type="SUPFAM" id="SSF50978">
    <property type="entry name" value="WD40 repeat-like"/>
    <property type="match status" value="1"/>
</dbReference>